<evidence type="ECO:0000313" key="20">
    <source>
        <dbReference type="Proteomes" id="UP000515151"/>
    </source>
</evidence>
<dbReference type="GO" id="GO:0140825">
    <property type="term" value="F:lactoperoxidase activity"/>
    <property type="evidence" value="ECO:0007669"/>
    <property type="project" value="UniProtKB-EC"/>
</dbReference>
<evidence type="ECO:0000256" key="6">
    <source>
        <dbReference type="ARBA" id="ARBA00022559"/>
    </source>
</evidence>
<gene>
    <name evidence="21" type="primary">LOC116188556</name>
</gene>
<comment type="cofactor">
    <cofactor evidence="14 17">
        <name>heme b</name>
        <dbReference type="ChEBI" id="CHEBI:60344"/>
    </cofactor>
    <text evidence="14 17">Binds 1 heme b (iron(II)-protoporphyrin IX) group per subunit.</text>
</comment>
<dbReference type="GO" id="GO:0006979">
    <property type="term" value="P:response to oxidative stress"/>
    <property type="evidence" value="ECO:0007669"/>
    <property type="project" value="UniProtKB-UniRule"/>
</dbReference>
<dbReference type="CDD" id="cd00693">
    <property type="entry name" value="secretory_peroxidase"/>
    <property type="match status" value="1"/>
</dbReference>
<accession>A0A6P8BW11</accession>
<comment type="function">
    <text evidence="2">Removal of H(2)O(2), oxidation of toxic reductants, biosynthesis and degradation of lignin, suberization, auxin catabolism, response to environmental stresses such as wounding, pathogen attack and oxidative stress. These functions might be dependent on each isozyme/isoform in each plant tissue.</text>
</comment>
<comment type="similarity">
    <text evidence="3">Belongs to the peroxidase family. Ascorbate peroxidase subfamily.</text>
</comment>
<dbReference type="InterPro" id="IPR033905">
    <property type="entry name" value="Secretory_peroxidase"/>
</dbReference>
<keyword evidence="9 17" id="KW-0560">Oxidoreductase</keyword>
<evidence type="ECO:0000256" key="2">
    <source>
        <dbReference type="ARBA" id="ARBA00002322"/>
    </source>
</evidence>
<organism evidence="20 21">
    <name type="scientific">Punica granatum</name>
    <name type="common">Pomegranate</name>
    <dbReference type="NCBI Taxonomy" id="22663"/>
    <lineage>
        <taxon>Eukaryota</taxon>
        <taxon>Viridiplantae</taxon>
        <taxon>Streptophyta</taxon>
        <taxon>Embryophyta</taxon>
        <taxon>Tracheophyta</taxon>
        <taxon>Spermatophyta</taxon>
        <taxon>Magnoliopsida</taxon>
        <taxon>eudicotyledons</taxon>
        <taxon>Gunneridae</taxon>
        <taxon>Pentapetalae</taxon>
        <taxon>rosids</taxon>
        <taxon>malvids</taxon>
        <taxon>Myrtales</taxon>
        <taxon>Lythraceae</taxon>
        <taxon>Punica</taxon>
    </lineage>
</organism>
<feature type="domain" description="Plant heme peroxidase family profile" evidence="19">
    <location>
        <begin position="48"/>
        <end position="346"/>
    </location>
</feature>
<evidence type="ECO:0000256" key="18">
    <source>
        <dbReference type="SAM" id="Phobius"/>
    </source>
</evidence>
<evidence type="ECO:0000256" key="16">
    <source>
        <dbReference type="PIRSR" id="PIRSR600823-5"/>
    </source>
</evidence>
<dbReference type="GO" id="GO:0020037">
    <property type="term" value="F:heme binding"/>
    <property type="evidence" value="ECO:0007669"/>
    <property type="project" value="UniProtKB-UniRule"/>
</dbReference>
<feature type="binding site" evidence="14">
    <location>
        <position position="269"/>
    </location>
    <ligand>
        <name>Ca(2+)</name>
        <dbReference type="ChEBI" id="CHEBI:29108"/>
        <label>2</label>
    </ligand>
</feature>
<dbReference type="EC" id="1.11.1.7" evidence="4 17"/>
<evidence type="ECO:0000259" key="19">
    <source>
        <dbReference type="PROSITE" id="PS50873"/>
    </source>
</evidence>
<evidence type="ECO:0000256" key="11">
    <source>
        <dbReference type="ARBA" id="ARBA00023157"/>
    </source>
</evidence>
<reference evidence="21" key="2">
    <citation type="submission" date="2025-08" db="UniProtKB">
        <authorList>
            <consortium name="RefSeq"/>
        </authorList>
    </citation>
    <scope>IDENTIFICATION</scope>
    <source>
        <tissue evidence="21">Leaf</tissue>
    </source>
</reference>
<dbReference type="GO" id="GO:0005576">
    <property type="term" value="C:extracellular region"/>
    <property type="evidence" value="ECO:0007669"/>
    <property type="project" value="UniProtKB-SubCell"/>
</dbReference>
<dbReference type="PROSITE" id="PS00435">
    <property type="entry name" value="PEROXIDASE_1"/>
    <property type="match status" value="1"/>
</dbReference>
<evidence type="ECO:0000256" key="4">
    <source>
        <dbReference type="ARBA" id="ARBA00012313"/>
    </source>
</evidence>
<dbReference type="Pfam" id="PF00141">
    <property type="entry name" value="peroxidase"/>
    <property type="match status" value="1"/>
</dbReference>
<dbReference type="PANTHER" id="PTHR31517">
    <property type="match status" value="1"/>
</dbReference>
<dbReference type="RefSeq" id="XP_031373851.1">
    <property type="nucleotide sequence ID" value="XM_031517991.1"/>
</dbReference>
<keyword evidence="18" id="KW-0472">Membrane</keyword>
<keyword evidence="10 14" id="KW-0408">Iron</keyword>
<feature type="binding site" evidence="14">
    <location>
        <position position="93"/>
    </location>
    <ligand>
        <name>Ca(2+)</name>
        <dbReference type="ChEBI" id="CHEBI:29108"/>
        <label>1</label>
    </ligand>
</feature>
<evidence type="ECO:0000256" key="15">
    <source>
        <dbReference type="PIRSR" id="PIRSR600823-4"/>
    </source>
</evidence>
<dbReference type="Proteomes" id="UP000515151">
    <property type="component" value="Chromosome 8"/>
</dbReference>
<keyword evidence="18" id="KW-1133">Transmembrane helix</keyword>
<evidence type="ECO:0000256" key="17">
    <source>
        <dbReference type="RuleBase" id="RU362060"/>
    </source>
</evidence>
<dbReference type="OrthoDB" id="2113341at2759"/>
<keyword evidence="18" id="KW-0812">Transmembrane</keyword>
<feature type="binding site" evidence="14">
    <location>
        <position position="266"/>
    </location>
    <ligand>
        <name>Ca(2+)</name>
        <dbReference type="ChEBI" id="CHEBI:29108"/>
        <label>2</label>
    </ligand>
</feature>
<feature type="disulfide bond" evidence="16">
    <location>
        <begin position="91"/>
        <end position="96"/>
    </location>
</feature>
<feature type="binding site" evidence="14">
    <location>
        <position position="213"/>
    </location>
    <ligand>
        <name>Ca(2+)</name>
        <dbReference type="ChEBI" id="CHEBI:29108"/>
        <label>2</label>
    </ligand>
</feature>
<keyword evidence="8 14" id="KW-0479">Metal-binding</keyword>
<dbReference type="PRINTS" id="PR00458">
    <property type="entry name" value="PEROXIDASE"/>
</dbReference>
<dbReference type="SUPFAM" id="SSF48113">
    <property type="entry name" value="Heme-dependent peroxidases"/>
    <property type="match status" value="1"/>
</dbReference>
<protein>
    <recommendedName>
        <fullName evidence="4 17">Peroxidase</fullName>
        <ecNumber evidence="4 17">1.11.1.7</ecNumber>
    </recommendedName>
</protein>
<keyword evidence="7 17" id="KW-0349">Heme</keyword>
<dbReference type="PRINTS" id="PR00461">
    <property type="entry name" value="PLPEROXIDASE"/>
</dbReference>
<comment type="cofactor">
    <cofactor evidence="14 17">
        <name>Ca(2+)</name>
        <dbReference type="ChEBI" id="CHEBI:29108"/>
    </cofactor>
    <text evidence="14 17">Binds 2 calcium ions per subunit.</text>
</comment>
<name>A0A6P8BW11_PUNGR</name>
<evidence type="ECO:0000256" key="3">
    <source>
        <dbReference type="ARBA" id="ARBA00006873"/>
    </source>
</evidence>
<dbReference type="FunFam" id="1.10.420.10:FF:000001">
    <property type="entry name" value="Peroxidase"/>
    <property type="match status" value="1"/>
</dbReference>
<feature type="site" description="Transition state stabilizer" evidence="15">
    <location>
        <position position="85"/>
    </location>
</feature>
<feature type="binding site" evidence="14">
    <location>
        <position position="97"/>
    </location>
    <ligand>
        <name>Ca(2+)</name>
        <dbReference type="ChEBI" id="CHEBI:29108"/>
        <label>1</label>
    </ligand>
</feature>
<keyword evidence="5 17" id="KW-0964">Secreted</keyword>
<dbReference type="InterPro" id="IPR002016">
    <property type="entry name" value="Haem_peroxidase"/>
</dbReference>
<keyword evidence="11 16" id="KW-1015">Disulfide bond</keyword>
<dbReference type="GO" id="GO:0046872">
    <property type="term" value="F:metal ion binding"/>
    <property type="evidence" value="ECO:0007669"/>
    <property type="project" value="UniProtKB-UniRule"/>
</dbReference>
<dbReference type="InterPro" id="IPR000823">
    <property type="entry name" value="Peroxidase_pln"/>
</dbReference>
<dbReference type="Gene3D" id="1.10.420.10">
    <property type="entry name" value="Peroxidase, domain 2"/>
    <property type="match status" value="1"/>
</dbReference>
<dbReference type="GeneID" id="116188556"/>
<evidence type="ECO:0000256" key="7">
    <source>
        <dbReference type="ARBA" id="ARBA00022617"/>
    </source>
</evidence>
<dbReference type="PROSITE" id="PS50873">
    <property type="entry name" value="PEROXIDASE_4"/>
    <property type="match status" value="1"/>
</dbReference>
<feature type="active site" description="Proton acceptor" evidence="13">
    <location>
        <position position="89"/>
    </location>
</feature>
<feature type="disulfide bond" evidence="16">
    <location>
        <begin position="219"/>
        <end position="253"/>
    </location>
</feature>
<reference evidence="20" key="1">
    <citation type="journal article" date="2020" name="Plant Biotechnol. J.">
        <title>The pomegranate (Punica granatum L.) draft genome dissects genetic divergence between soft- and hard-seeded cultivars.</title>
        <authorList>
            <person name="Luo X."/>
            <person name="Li H."/>
            <person name="Wu Z."/>
            <person name="Yao W."/>
            <person name="Zhao P."/>
            <person name="Cao D."/>
            <person name="Yu H."/>
            <person name="Li K."/>
            <person name="Poudel K."/>
            <person name="Zhao D."/>
            <person name="Zhang F."/>
            <person name="Xia X."/>
            <person name="Chen L."/>
            <person name="Wang Q."/>
            <person name="Jing D."/>
            <person name="Cao S."/>
        </authorList>
    </citation>
    <scope>NUCLEOTIDE SEQUENCE [LARGE SCALE GENOMIC DNA]</scope>
    <source>
        <strain evidence="20">cv. Tunisia</strain>
    </source>
</reference>
<sequence length="347" mass="37674">MLKAQRIRIALVLTGYAECLMETRPFSTSRLMFLFVVIWFSLASASAQLAVGFYSLSCPGAEFMVRNTVRSAASSDPSVPGKLLRLLFHDCFVEGCDASILIQGNGTEQSDPANRSLGGFSVINSAKRVLEIFCPGIVSCADILALAARDAVELTGGPAVQIPTGRRDGRISSISNVRPNIVDTGFTMDEMIRIFSSKGLSLEDLVVLSGAHTIGSAHCSSFSDRFRQDSTGKLTPIDTSLDRSFAKELIDRCPVAANPSITVSNDPQTSSSFDNQYFRNLIAHRGLFQSDSVLFSDSRTRRLVEDFANDQESFFASWTQSFMKLTSIGVKGDGKGEIRQSCSAVNI</sequence>
<dbReference type="AlphaFoldDB" id="A0A6P8BW11"/>
<feature type="binding site" evidence="14">
    <location>
        <position position="90"/>
    </location>
    <ligand>
        <name>Ca(2+)</name>
        <dbReference type="ChEBI" id="CHEBI:29108"/>
        <label>1</label>
    </ligand>
</feature>
<dbReference type="Gene3D" id="1.10.520.10">
    <property type="match status" value="1"/>
</dbReference>
<feature type="binding site" description="axial binding residue" evidence="14">
    <location>
        <position position="212"/>
    </location>
    <ligand>
        <name>heme b</name>
        <dbReference type="ChEBI" id="CHEBI:60344"/>
    </ligand>
    <ligandPart>
        <name>Fe</name>
        <dbReference type="ChEBI" id="CHEBI:18248"/>
    </ligandPart>
</feature>
<feature type="transmembrane region" description="Helical" evidence="18">
    <location>
        <begin position="31"/>
        <end position="56"/>
    </location>
</feature>
<comment type="subcellular location">
    <subcellularLocation>
        <location evidence="17">Secreted</location>
    </subcellularLocation>
</comment>
<evidence type="ECO:0000256" key="14">
    <source>
        <dbReference type="PIRSR" id="PIRSR600823-3"/>
    </source>
</evidence>
<comment type="catalytic activity">
    <reaction evidence="1 17">
        <text>2 a phenolic donor + H2O2 = 2 a phenolic radical donor + 2 H2O</text>
        <dbReference type="Rhea" id="RHEA:56136"/>
        <dbReference type="ChEBI" id="CHEBI:15377"/>
        <dbReference type="ChEBI" id="CHEBI:16240"/>
        <dbReference type="ChEBI" id="CHEBI:139520"/>
        <dbReference type="ChEBI" id="CHEBI:139521"/>
        <dbReference type="EC" id="1.11.1.7"/>
    </reaction>
</comment>
<keyword evidence="6 17" id="KW-0575">Peroxidase</keyword>
<evidence type="ECO:0000256" key="5">
    <source>
        <dbReference type="ARBA" id="ARBA00022525"/>
    </source>
</evidence>
<dbReference type="GO" id="GO:0042744">
    <property type="term" value="P:hydrogen peroxide catabolic process"/>
    <property type="evidence" value="ECO:0007669"/>
    <property type="project" value="UniProtKB-KW"/>
</dbReference>
<feature type="disulfide bond" evidence="16">
    <location>
        <begin position="58"/>
        <end position="134"/>
    </location>
</feature>
<proteinExistence type="inferred from homology"/>
<evidence type="ECO:0000256" key="13">
    <source>
        <dbReference type="PIRSR" id="PIRSR600823-1"/>
    </source>
</evidence>
<evidence type="ECO:0000256" key="1">
    <source>
        <dbReference type="ARBA" id="ARBA00000189"/>
    </source>
</evidence>
<feature type="binding site" evidence="14">
    <location>
        <position position="108"/>
    </location>
    <ligand>
        <name>Ca(2+)</name>
        <dbReference type="ChEBI" id="CHEBI:29108"/>
        <label>1</label>
    </ligand>
</feature>
<keyword evidence="12 17" id="KW-0376">Hydrogen peroxide</keyword>
<feature type="disulfide bond" evidence="16">
    <location>
        <begin position="140"/>
        <end position="342"/>
    </location>
</feature>
<evidence type="ECO:0000256" key="9">
    <source>
        <dbReference type="ARBA" id="ARBA00023002"/>
    </source>
</evidence>
<comment type="similarity">
    <text evidence="17">Belongs to the peroxidase family. Classical plant (class III) peroxidase subfamily.</text>
</comment>
<feature type="binding site" evidence="14">
    <location>
        <position position="99"/>
    </location>
    <ligand>
        <name>Ca(2+)</name>
        <dbReference type="ChEBI" id="CHEBI:29108"/>
        <label>1</label>
    </ligand>
</feature>
<evidence type="ECO:0000256" key="8">
    <source>
        <dbReference type="ARBA" id="ARBA00022723"/>
    </source>
</evidence>
<dbReference type="InterPro" id="IPR010255">
    <property type="entry name" value="Haem_peroxidase_sf"/>
</dbReference>
<keyword evidence="20" id="KW-1185">Reference proteome</keyword>
<dbReference type="InterPro" id="IPR019793">
    <property type="entry name" value="Peroxidases_heam-ligand_BS"/>
</dbReference>
<evidence type="ECO:0000313" key="21">
    <source>
        <dbReference type="RefSeq" id="XP_031373851.1"/>
    </source>
</evidence>
<evidence type="ECO:0000256" key="10">
    <source>
        <dbReference type="ARBA" id="ARBA00023004"/>
    </source>
</evidence>
<feature type="binding site" evidence="14">
    <location>
        <position position="95"/>
    </location>
    <ligand>
        <name>Ca(2+)</name>
        <dbReference type="ChEBI" id="CHEBI:29108"/>
        <label>1</label>
    </ligand>
</feature>
<dbReference type="PANTHER" id="PTHR31517:SF17">
    <property type="entry name" value="PEROXIDASE 6"/>
    <property type="match status" value="1"/>
</dbReference>
<keyword evidence="14 17" id="KW-0106">Calcium</keyword>
<feature type="binding site" evidence="14">
    <location>
        <position position="274"/>
    </location>
    <ligand>
        <name>Ca(2+)</name>
        <dbReference type="ChEBI" id="CHEBI:29108"/>
        <label>2</label>
    </ligand>
</feature>
<dbReference type="FunFam" id="1.10.520.10:FF:000008">
    <property type="entry name" value="Peroxidase"/>
    <property type="match status" value="1"/>
</dbReference>
<evidence type="ECO:0000256" key="12">
    <source>
        <dbReference type="ARBA" id="ARBA00023324"/>
    </source>
</evidence>